<feature type="binding site" evidence="8">
    <location>
        <position position="214"/>
    </location>
    <ligand>
        <name>Zn(2+)</name>
        <dbReference type="ChEBI" id="CHEBI:29105"/>
        <note>catalytic</note>
    </ligand>
</feature>
<evidence type="ECO:0000256" key="4">
    <source>
        <dbReference type="ARBA" id="ARBA00022801"/>
    </source>
</evidence>
<keyword evidence="8" id="KW-0862">Zinc</keyword>
<dbReference type="GO" id="GO:0016811">
    <property type="term" value="F:hydrolase activity, acting on carbon-nitrogen (but not peptide) bonds, in linear amides"/>
    <property type="evidence" value="ECO:0007669"/>
    <property type="project" value="InterPro"/>
</dbReference>
<dbReference type="PANTHER" id="PTHR46139:SF3">
    <property type="entry name" value="ALKALINE CERAMIDASE"/>
    <property type="match status" value="1"/>
</dbReference>
<dbReference type="AlphaFoldDB" id="A0AAF3FED0"/>
<feature type="transmembrane region" description="Helical" evidence="9">
    <location>
        <begin position="204"/>
        <end position="232"/>
    </location>
</feature>
<evidence type="ECO:0000256" key="1">
    <source>
        <dbReference type="ARBA" id="ARBA00004141"/>
    </source>
</evidence>
<feature type="transmembrane region" description="Helical" evidence="9">
    <location>
        <begin position="35"/>
        <end position="54"/>
    </location>
</feature>
<keyword evidence="3 9" id="KW-0812">Transmembrane</keyword>
<feature type="transmembrane region" description="Helical" evidence="9">
    <location>
        <begin position="66"/>
        <end position="85"/>
    </location>
</feature>
<keyword evidence="7" id="KW-0479">Metal-binding</keyword>
<evidence type="ECO:0000256" key="8">
    <source>
        <dbReference type="PIRSR" id="PIRSR608901-2"/>
    </source>
</evidence>
<comment type="subcellular location">
    <subcellularLocation>
        <location evidence="1">Membrane</location>
        <topology evidence="1">Multi-pass membrane protein</topology>
    </subcellularLocation>
</comment>
<feature type="binding site" evidence="7">
    <location>
        <position position="19"/>
    </location>
    <ligand>
        <name>Ca(2+)</name>
        <dbReference type="ChEBI" id="CHEBI:29108"/>
    </ligand>
</feature>
<dbReference type="Proteomes" id="UP000887575">
    <property type="component" value="Unassembled WGS sequence"/>
</dbReference>
<organism evidence="10 11">
    <name type="scientific">Mesorhabditis belari</name>
    <dbReference type="NCBI Taxonomy" id="2138241"/>
    <lineage>
        <taxon>Eukaryota</taxon>
        <taxon>Metazoa</taxon>
        <taxon>Ecdysozoa</taxon>
        <taxon>Nematoda</taxon>
        <taxon>Chromadorea</taxon>
        <taxon>Rhabditida</taxon>
        <taxon>Rhabditina</taxon>
        <taxon>Rhabditomorpha</taxon>
        <taxon>Rhabditoidea</taxon>
        <taxon>Rhabditidae</taxon>
        <taxon>Mesorhabditinae</taxon>
        <taxon>Mesorhabditis</taxon>
    </lineage>
</organism>
<dbReference type="WBParaSite" id="MBELARI_LOCUS5379">
    <property type="protein sequence ID" value="MBELARI_LOCUS5379"/>
    <property type="gene ID" value="MBELARI_LOCUS5379"/>
</dbReference>
<evidence type="ECO:0000256" key="9">
    <source>
        <dbReference type="RuleBase" id="RU364079"/>
    </source>
</evidence>
<feature type="transmembrane region" description="Helical" evidence="9">
    <location>
        <begin position="127"/>
        <end position="145"/>
    </location>
</feature>
<comment type="function">
    <text evidence="9">Hydrolyzes the sphingolipid ceramide into sphingosine and free fatty acid.</text>
</comment>
<protein>
    <recommendedName>
        <fullName evidence="9">Alkaline ceramidase</fullName>
        <ecNumber evidence="9">3.5.1.-</ecNumber>
    </recommendedName>
</protein>
<keyword evidence="10" id="KW-1185">Reference proteome</keyword>
<keyword evidence="7" id="KW-0106">Calcium</keyword>
<dbReference type="GO" id="GO:0046872">
    <property type="term" value="F:metal ion binding"/>
    <property type="evidence" value="ECO:0007669"/>
    <property type="project" value="UniProtKB-KW"/>
</dbReference>
<dbReference type="Pfam" id="PF05875">
    <property type="entry name" value="Ceramidase"/>
    <property type="match status" value="1"/>
</dbReference>
<keyword evidence="5 9" id="KW-1133">Transmembrane helix</keyword>
<evidence type="ECO:0000313" key="10">
    <source>
        <dbReference type="Proteomes" id="UP000887575"/>
    </source>
</evidence>
<evidence type="ECO:0000256" key="5">
    <source>
        <dbReference type="ARBA" id="ARBA00022989"/>
    </source>
</evidence>
<evidence type="ECO:0000256" key="2">
    <source>
        <dbReference type="ARBA" id="ARBA00009780"/>
    </source>
</evidence>
<keyword evidence="4 9" id="KW-0378">Hydrolase</keyword>
<feature type="transmembrane region" description="Helical" evidence="9">
    <location>
        <begin position="97"/>
        <end position="115"/>
    </location>
</feature>
<comment type="similarity">
    <text evidence="2 9">Belongs to the alkaline ceramidase family.</text>
</comment>
<feature type="binding site" evidence="7">
    <location>
        <position position="21"/>
    </location>
    <ligand>
        <name>Ca(2+)</name>
        <dbReference type="ChEBI" id="CHEBI:29108"/>
    </ligand>
</feature>
<reference evidence="11" key="1">
    <citation type="submission" date="2024-02" db="UniProtKB">
        <authorList>
            <consortium name="WormBaseParasite"/>
        </authorList>
    </citation>
    <scope>IDENTIFICATION</scope>
</reference>
<sequence>MMKSIESKGWLEYESGHAWCESAYKYNTHPLIAEFANTVTNLPIIVLPLVNAMMMRKYIRKVNSGVVWPNLLLAFNGIASTYYHATLNLFGQLVDELSILWILNIFLVVYIPVMQWFPEKHKKNIPLFRWSVIILASFISTLCFFEPNLNALALMTYTIPGSMVVHYEGKHANLPEIANFPRRIFILWGLAISCWFSDRLVCDLWLYLGIPYLHAIFHLLSSVAAYNIFVMFNMIDIEKRNKEHKFTASIRYFPSKASTIWSLPYIIMREKNF</sequence>
<evidence type="ECO:0000256" key="3">
    <source>
        <dbReference type="ARBA" id="ARBA00022692"/>
    </source>
</evidence>
<dbReference type="GO" id="GO:0046514">
    <property type="term" value="P:ceramide catabolic process"/>
    <property type="evidence" value="ECO:0007669"/>
    <property type="project" value="TreeGrafter"/>
</dbReference>
<name>A0AAF3FED0_9BILA</name>
<comment type="cofactor">
    <cofactor evidence="8">
        <name>Zn(2+)</name>
        <dbReference type="ChEBI" id="CHEBI:29105"/>
    </cofactor>
</comment>
<accession>A0AAF3FED0</accession>
<comment type="caution">
    <text evidence="9">Lacks conserved residue(s) required for the propagation of feature annotation.</text>
</comment>
<evidence type="ECO:0000313" key="11">
    <source>
        <dbReference type="WBParaSite" id="MBELARI_LOCUS5379"/>
    </source>
</evidence>
<dbReference type="InterPro" id="IPR008901">
    <property type="entry name" value="ACER"/>
</dbReference>
<dbReference type="GO" id="GO:0016020">
    <property type="term" value="C:membrane"/>
    <property type="evidence" value="ECO:0007669"/>
    <property type="project" value="UniProtKB-SubCell"/>
</dbReference>
<keyword evidence="6 9" id="KW-0472">Membrane</keyword>
<evidence type="ECO:0000256" key="7">
    <source>
        <dbReference type="PIRSR" id="PIRSR608901-1"/>
    </source>
</evidence>
<keyword evidence="9" id="KW-0443">Lipid metabolism</keyword>
<feature type="binding site" evidence="7">
    <location>
        <position position="34"/>
    </location>
    <ligand>
        <name>Ca(2+)</name>
        <dbReference type="ChEBI" id="CHEBI:29108"/>
    </ligand>
</feature>
<feature type="binding site" evidence="8">
    <location>
        <position position="218"/>
    </location>
    <ligand>
        <name>Zn(2+)</name>
        <dbReference type="ChEBI" id="CHEBI:29105"/>
        <note>catalytic</note>
    </ligand>
</feature>
<feature type="binding site" evidence="8">
    <location>
        <position position="84"/>
    </location>
    <ligand>
        <name>Zn(2+)</name>
        <dbReference type="ChEBI" id="CHEBI:29105"/>
        <note>catalytic</note>
    </ligand>
</feature>
<evidence type="ECO:0000256" key="6">
    <source>
        <dbReference type="ARBA" id="ARBA00023136"/>
    </source>
</evidence>
<dbReference type="PANTHER" id="PTHR46139">
    <property type="entry name" value="ALKALINE CERAMIDASE"/>
    <property type="match status" value="1"/>
</dbReference>
<proteinExistence type="inferred from homology"/>
<dbReference type="EC" id="3.5.1.-" evidence="9"/>